<proteinExistence type="predicted"/>
<dbReference type="Gene3D" id="1.10.287.130">
    <property type="match status" value="1"/>
</dbReference>
<name>S0FWZ6_9BACT</name>
<protein>
    <submittedName>
        <fullName evidence="1">Histidine kinase A domain-containing protein</fullName>
    </submittedName>
</protein>
<dbReference type="EMBL" id="APJX01000005">
    <property type="protein sequence ID" value="EMS79230.1"/>
    <property type="molecule type" value="Genomic_DNA"/>
</dbReference>
<keyword evidence="1" id="KW-0808">Transferase</keyword>
<dbReference type="RefSeq" id="WP_006966320.1">
    <property type="nucleotide sequence ID" value="NZ_APJX01000005.1"/>
</dbReference>
<sequence length="223" mass="24843">MKPHTIDLVNKQGLRFFGSVNASISHELKNIFAIISETAGFLNDLTQLSKQGKPFDLSLLENCSNSIAEEIERGFDTIRQMNQFAHSVDDPVRETSIADTLTLALKLTGFLSFAKKAHLDETAADTTVFTSPFLFQTLIYKIFSALYRALDVKDELTVTFHDTTPSVIFIHFSHNQPADLDYFPDPQTAEIADVLKATIKITNTDLELTVPLKNEDLESAATD</sequence>
<keyword evidence="2" id="KW-1185">Reference proteome</keyword>
<evidence type="ECO:0000313" key="2">
    <source>
        <dbReference type="Proteomes" id="UP000014216"/>
    </source>
</evidence>
<comment type="caution">
    <text evidence="1">The sequence shown here is derived from an EMBL/GenBank/DDBJ whole genome shotgun (WGS) entry which is preliminary data.</text>
</comment>
<dbReference type="GO" id="GO:0016301">
    <property type="term" value="F:kinase activity"/>
    <property type="evidence" value="ECO:0007669"/>
    <property type="project" value="UniProtKB-KW"/>
</dbReference>
<dbReference type="OrthoDB" id="5417790at2"/>
<dbReference type="Proteomes" id="UP000014216">
    <property type="component" value="Unassembled WGS sequence"/>
</dbReference>
<dbReference type="AlphaFoldDB" id="S0FWZ6"/>
<organism evidence="1 2">
    <name type="scientific">Desulfotignum phosphitoxidans DSM 13687</name>
    <dbReference type="NCBI Taxonomy" id="1286635"/>
    <lineage>
        <taxon>Bacteria</taxon>
        <taxon>Pseudomonadati</taxon>
        <taxon>Thermodesulfobacteriota</taxon>
        <taxon>Desulfobacteria</taxon>
        <taxon>Desulfobacterales</taxon>
        <taxon>Desulfobacteraceae</taxon>
        <taxon>Desulfotignum</taxon>
    </lineage>
</organism>
<accession>S0FWZ6</accession>
<evidence type="ECO:0000313" key="1">
    <source>
        <dbReference type="EMBL" id="EMS79230.1"/>
    </source>
</evidence>
<gene>
    <name evidence="1" type="ORF">Dpo_5c01540</name>
</gene>
<keyword evidence="1" id="KW-0418">Kinase</keyword>
<reference evidence="1 2" key="1">
    <citation type="journal article" date="2013" name="Genome Announc.">
        <title>Draft Genome Sequence of Desulfotignum phosphitoxidans DSM 13687 Strain FiPS-3.</title>
        <authorList>
            <person name="Poehlein A."/>
            <person name="Daniel R."/>
            <person name="Simeonova D.D."/>
        </authorList>
    </citation>
    <scope>NUCLEOTIDE SEQUENCE [LARGE SCALE GENOMIC DNA]</scope>
    <source>
        <strain evidence="1 2">DSM 13687</strain>
    </source>
</reference>